<dbReference type="Proteomes" id="UP000314294">
    <property type="component" value="Unassembled WGS sequence"/>
</dbReference>
<protein>
    <submittedName>
        <fullName evidence="2">Arginyl-tRNA--protein transferase 1</fullName>
    </submittedName>
</protein>
<evidence type="ECO:0000313" key="2">
    <source>
        <dbReference type="EMBL" id="TNN23010.1"/>
    </source>
</evidence>
<evidence type="ECO:0000256" key="1">
    <source>
        <dbReference type="SAM" id="MobiDB-lite"/>
    </source>
</evidence>
<keyword evidence="3" id="KW-1185">Reference proteome</keyword>
<dbReference type="AlphaFoldDB" id="A0A4Z2E389"/>
<gene>
    <name evidence="2" type="primary">ATE1_1</name>
    <name evidence="2" type="ORF">EYF80_066875</name>
</gene>
<dbReference type="OrthoDB" id="8912646at2759"/>
<reference evidence="2 3" key="1">
    <citation type="submission" date="2019-03" db="EMBL/GenBank/DDBJ databases">
        <title>First draft genome of Liparis tanakae, snailfish: a comprehensive survey of snailfish specific genes.</title>
        <authorList>
            <person name="Kim W."/>
            <person name="Song I."/>
            <person name="Jeong J.-H."/>
            <person name="Kim D."/>
            <person name="Kim S."/>
            <person name="Ryu S."/>
            <person name="Song J.Y."/>
            <person name="Lee S.K."/>
        </authorList>
    </citation>
    <scope>NUCLEOTIDE SEQUENCE [LARGE SCALE GENOMIC DNA]</scope>
    <source>
        <tissue evidence="2">Muscle</tissue>
    </source>
</reference>
<sequence length="67" mass="7694">MRLLTNHSHTEFCSDVTPPPFPQGQYRPSDLLCPETYAWVQIERCLPRLEGARYARFNPDLDAGTTL</sequence>
<organism evidence="2 3">
    <name type="scientific">Liparis tanakae</name>
    <name type="common">Tanaka's snailfish</name>
    <dbReference type="NCBI Taxonomy" id="230148"/>
    <lineage>
        <taxon>Eukaryota</taxon>
        <taxon>Metazoa</taxon>
        <taxon>Chordata</taxon>
        <taxon>Craniata</taxon>
        <taxon>Vertebrata</taxon>
        <taxon>Euteleostomi</taxon>
        <taxon>Actinopterygii</taxon>
        <taxon>Neopterygii</taxon>
        <taxon>Teleostei</taxon>
        <taxon>Neoteleostei</taxon>
        <taxon>Acanthomorphata</taxon>
        <taxon>Eupercaria</taxon>
        <taxon>Perciformes</taxon>
        <taxon>Cottioidei</taxon>
        <taxon>Cottales</taxon>
        <taxon>Liparidae</taxon>
        <taxon>Liparis</taxon>
    </lineage>
</organism>
<feature type="region of interest" description="Disordered" evidence="1">
    <location>
        <begin position="1"/>
        <end position="20"/>
    </location>
</feature>
<comment type="caution">
    <text evidence="2">The sequence shown here is derived from an EMBL/GenBank/DDBJ whole genome shotgun (WGS) entry which is preliminary data.</text>
</comment>
<proteinExistence type="predicted"/>
<dbReference type="EMBL" id="SRLO01020164">
    <property type="protein sequence ID" value="TNN23010.1"/>
    <property type="molecule type" value="Genomic_DNA"/>
</dbReference>
<accession>A0A4Z2E389</accession>
<dbReference type="GO" id="GO:0016740">
    <property type="term" value="F:transferase activity"/>
    <property type="evidence" value="ECO:0007669"/>
    <property type="project" value="UniProtKB-KW"/>
</dbReference>
<evidence type="ECO:0000313" key="3">
    <source>
        <dbReference type="Proteomes" id="UP000314294"/>
    </source>
</evidence>
<name>A0A4Z2E389_9TELE</name>
<keyword evidence="2" id="KW-0808">Transferase</keyword>